<accession>N2AEW6</accession>
<protein>
    <submittedName>
        <fullName evidence="1">Uncharacterized protein</fullName>
    </submittedName>
</protein>
<sequence>MYNKSDVQGHSLSYSFVCKLIIHEKVPCALFYFLKSCKVVFEKDIALLPNKYNYTTLNSQFSYRNLCKIFQLKPDYYYEESEVKECKKNAVVYHALGNFGVQTWHAEGTHPFGKLWDEYMMQSPWKDYHKEPAQLTVINRWQKRLYAVLPHFLYNPIHRIAVEVSLDQREKIYRKDA</sequence>
<dbReference type="InterPro" id="IPR029044">
    <property type="entry name" value="Nucleotide-diphossugar_trans"/>
</dbReference>
<keyword evidence="2" id="KW-1185">Reference proteome</keyword>
<dbReference type="HOGENOM" id="CLU_1515704_0_0_9"/>
<dbReference type="EMBL" id="AQFT01000078">
    <property type="protein sequence ID" value="EMZ26561.1"/>
    <property type="molecule type" value="Genomic_DNA"/>
</dbReference>
<dbReference type="Gene3D" id="3.90.550.10">
    <property type="entry name" value="Spore Coat Polysaccharide Biosynthesis Protein SpsA, Chain A"/>
    <property type="match status" value="1"/>
</dbReference>
<reference evidence="1 2" key="1">
    <citation type="journal article" date="2014" name="Genome Announc.">
        <title>Draft genome sequences of the altered schaedler flora, a defined bacterial community from gnotobiotic mice.</title>
        <authorList>
            <person name="Wannemuehler M.J."/>
            <person name="Overstreet A.M."/>
            <person name="Ward D.V."/>
            <person name="Phillips G.J."/>
        </authorList>
    </citation>
    <scope>NUCLEOTIDE SEQUENCE [LARGE SCALE GENOMIC DNA]</scope>
    <source>
        <strain evidence="1 2">ASF492</strain>
    </source>
</reference>
<dbReference type="PATRIC" id="fig|1235802.3.peg.2684"/>
<dbReference type="Proteomes" id="UP000012589">
    <property type="component" value="Unassembled WGS sequence"/>
</dbReference>
<organism evidence="1 2">
    <name type="scientific">Eubacterium plexicaudatum ASF492</name>
    <dbReference type="NCBI Taxonomy" id="1235802"/>
    <lineage>
        <taxon>Bacteria</taxon>
        <taxon>Bacillati</taxon>
        <taxon>Bacillota</taxon>
        <taxon>Clostridia</taxon>
        <taxon>Eubacteriales</taxon>
        <taxon>Eubacteriaceae</taxon>
        <taxon>Eubacterium</taxon>
    </lineage>
</organism>
<dbReference type="STRING" id="1235802.C823_02539"/>
<evidence type="ECO:0000313" key="2">
    <source>
        <dbReference type="Proteomes" id="UP000012589"/>
    </source>
</evidence>
<evidence type="ECO:0000313" key="1">
    <source>
        <dbReference type="EMBL" id="EMZ26561.1"/>
    </source>
</evidence>
<proteinExistence type="predicted"/>
<name>N2AEW6_9FIRM</name>
<dbReference type="AlphaFoldDB" id="N2AEW6"/>
<gene>
    <name evidence="1" type="ORF">C823_02539</name>
</gene>
<comment type="caution">
    <text evidence="1">The sequence shown here is derived from an EMBL/GenBank/DDBJ whole genome shotgun (WGS) entry which is preliminary data.</text>
</comment>